<proteinExistence type="inferred from homology"/>
<evidence type="ECO:0000313" key="6">
    <source>
        <dbReference type="Proteomes" id="UP000198863"/>
    </source>
</evidence>
<dbReference type="InterPro" id="IPR050922">
    <property type="entry name" value="LytR/CpsA/Psr_CW_biosynth"/>
</dbReference>
<dbReference type="Gene3D" id="3.40.630.190">
    <property type="entry name" value="LCP protein"/>
    <property type="match status" value="1"/>
</dbReference>
<feature type="region of interest" description="Disordered" evidence="2">
    <location>
        <begin position="1"/>
        <end position="34"/>
    </location>
</feature>
<organism evidence="5 6">
    <name type="scientific">Klenkia brasiliensis</name>
    <dbReference type="NCBI Taxonomy" id="333142"/>
    <lineage>
        <taxon>Bacteria</taxon>
        <taxon>Bacillati</taxon>
        <taxon>Actinomycetota</taxon>
        <taxon>Actinomycetes</taxon>
        <taxon>Geodermatophilales</taxon>
        <taxon>Geodermatophilaceae</taxon>
        <taxon>Klenkia</taxon>
    </lineage>
</organism>
<evidence type="ECO:0000256" key="2">
    <source>
        <dbReference type="SAM" id="MobiDB-lite"/>
    </source>
</evidence>
<keyword evidence="3" id="KW-0812">Transmembrane</keyword>
<dbReference type="AlphaFoldDB" id="A0A1G7MQR2"/>
<reference evidence="6" key="1">
    <citation type="submission" date="2016-10" db="EMBL/GenBank/DDBJ databases">
        <authorList>
            <person name="Varghese N."/>
            <person name="Submissions S."/>
        </authorList>
    </citation>
    <scope>NUCLEOTIDE SEQUENCE [LARGE SCALE GENOMIC DNA]</scope>
    <source>
        <strain evidence="6">DSM 44526</strain>
    </source>
</reference>
<sequence length="369" mass="39217">MRDDQQPPDDPEHHPVFGAPEDEDGPAPAPGRSRRRRALRTALVSLGVLTLVLALLVGGGAWFLADRYGGNVARVQDVFAGLDPATRPAAATPATATDAAPVTFLLVGSDTRAEVVDGQLPDARSDAIMVARLSGDRQHVQFISIPRDSWVDIPGRGKNKINAAYAYGGPSLLIQTVEQLTGVRIDHFAAISFDELISMTDQLGGVDVEVAETTTNGPYTFPAGKNHLDGDQARWYVGQRHGLAGGDFDRVKRQQNYLRSMFGKLFAAGTFDSVGQVDSVLRIVTGSVAVDDSLGTTDLLELALSARGVTPEDIDFFTAPVLGTGMEGAASVVYLDAVAGARMWGYLNSDSLGQNAAEFADEALPDVPR</sequence>
<evidence type="ECO:0000256" key="1">
    <source>
        <dbReference type="ARBA" id="ARBA00006068"/>
    </source>
</evidence>
<keyword evidence="3" id="KW-1133">Transmembrane helix</keyword>
<dbReference type="RefSeq" id="WP_091058332.1">
    <property type="nucleotide sequence ID" value="NZ_FNCF01000001.1"/>
</dbReference>
<evidence type="ECO:0000259" key="4">
    <source>
        <dbReference type="Pfam" id="PF03816"/>
    </source>
</evidence>
<feature type="compositionally biased region" description="Basic and acidic residues" evidence="2">
    <location>
        <begin position="1"/>
        <end position="15"/>
    </location>
</feature>
<name>A0A1G7MQR2_9ACTN</name>
<evidence type="ECO:0000256" key="3">
    <source>
        <dbReference type="SAM" id="Phobius"/>
    </source>
</evidence>
<dbReference type="InterPro" id="IPR004474">
    <property type="entry name" value="LytR_CpsA_psr"/>
</dbReference>
<dbReference type="Proteomes" id="UP000198863">
    <property type="component" value="Unassembled WGS sequence"/>
</dbReference>
<dbReference type="NCBIfam" id="TIGR00350">
    <property type="entry name" value="lytR_cpsA_psr"/>
    <property type="match status" value="1"/>
</dbReference>
<keyword evidence="6" id="KW-1185">Reference proteome</keyword>
<accession>A0A1G7MQR2</accession>
<keyword evidence="3" id="KW-0472">Membrane</keyword>
<dbReference type="OrthoDB" id="9782542at2"/>
<gene>
    <name evidence="5" type="ORF">SAMN05660324_0746</name>
</gene>
<dbReference type="EMBL" id="FNCF01000001">
    <property type="protein sequence ID" value="SDF63986.1"/>
    <property type="molecule type" value="Genomic_DNA"/>
</dbReference>
<dbReference type="Pfam" id="PF03816">
    <property type="entry name" value="LytR_cpsA_psr"/>
    <property type="match status" value="1"/>
</dbReference>
<dbReference type="PANTHER" id="PTHR33392">
    <property type="entry name" value="POLYISOPRENYL-TEICHOIC ACID--PEPTIDOGLYCAN TEICHOIC ACID TRANSFERASE TAGU"/>
    <property type="match status" value="1"/>
</dbReference>
<feature type="transmembrane region" description="Helical" evidence="3">
    <location>
        <begin position="42"/>
        <end position="65"/>
    </location>
</feature>
<evidence type="ECO:0000313" key="5">
    <source>
        <dbReference type="EMBL" id="SDF63986.1"/>
    </source>
</evidence>
<dbReference type="PANTHER" id="PTHR33392:SF6">
    <property type="entry name" value="POLYISOPRENYL-TEICHOIC ACID--PEPTIDOGLYCAN TEICHOIC ACID TRANSFERASE TAGU"/>
    <property type="match status" value="1"/>
</dbReference>
<comment type="similarity">
    <text evidence="1">Belongs to the LytR/CpsA/Psr (LCP) family.</text>
</comment>
<feature type="domain" description="Cell envelope-related transcriptional attenuator" evidence="4">
    <location>
        <begin position="124"/>
        <end position="265"/>
    </location>
</feature>
<protein>
    <submittedName>
        <fullName evidence="5">Transcriptional attenuator, LytR family</fullName>
    </submittedName>
</protein>